<dbReference type="Proteomes" id="UP000253790">
    <property type="component" value="Chromosome"/>
</dbReference>
<protein>
    <submittedName>
        <fullName evidence="8">YihY/virulence factor BrkB family protein</fullName>
    </submittedName>
</protein>
<dbReference type="AlphaFoldDB" id="A0A345NNK4"/>
<accession>A0A345NNK4</accession>
<feature type="transmembrane region" description="Helical" evidence="7">
    <location>
        <begin position="218"/>
        <end position="244"/>
    </location>
</feature>
<comment type="subcellular location">
    <subcellularLocation>
        <location evidence="1">Cell membrane</location>
        <topology evidence="1">Multi-pass membrane protein</topology>
    </subcellularLocation>
</comment>
<evidence type="ECO:0000256" key="5">
    <source>
        <dbReference type="ARBA" id="ARBA00023136"/>
    </source>
</evidence>
<keyword evidence="3 7" id="KW-0812">Transmembrane</keyword>
<feature type="region of interest" description="Disordered" evidence="6">
    <location>
        <begin position="1"/>
        <end position="22"/>
    </location>
</feature>
<name>A0A345NNK4_9MICO</name>
<organism evidence="8 9">
    <name type="scientific">Ornithinimicrobium avium</name>
    <dbReference type="NCBI Taxonomy" id="2283195"/>
    <lineage>
        <taxon>Bacteria</taxon>
        <taxon>Bacillati</taxon>
        <taxon>Actinomycetota</taxon>
        <taxon>Actinomycetes</taxon>
        <taxon>Micrococcales</taxon>
        <taxon>Ornithinimicrobiaceae</taxon>
        <taxon>Ornithinimicrobium</taxon>
    </lineage>
</organism>
<evidence type="ECO:0000256" key="3">
    <source>
        <dbReference type="ARBA" id="ARBA00022692"/>
    </source>
</evidence>
<evidence type="ECO:0000313" key="9">
    <source>
        <dbReference type="Proteomes" id="UP000253790"/>
    </source>
</evidence>
<feature type="compositionally biased region" description="Basic and acidic residues" evidence="6">
    <location>
        <begin position="8"/>
        <end position="22"/>
    </location>
</feature>
<evidence type="ECO:0000256" key="1">
    <source>
        <dbReference type="ARBA" id="ARBA00004651"/>
    </source>
</evidence>
<dbReference type="PANTHER" id="PTHR30213">
    <property type="entry name" value="INNER MEMBRANE PROTEIN YHJD"/>
    <property type="match status" value="1"/>
</dbReference>
<evidence type="ECO:0000256" key="4">
    <source>
        <dbReference type="ARBA" id="ARBA00022989"/>
    </source>
</evidence>
<evidence type="ECO:0000256" key="6">
    <source>
        <dbReference type="SAM" id="MobiDB-lite"/>
    </source>
</evidence>
<reference evidence="8 9" key="1">
    <citation type="submission" date="2018-07" db="EMBL/GenBank/DDBJ databases">
        <title>Complete genome sequencing of Ornithinimicrobium sp. AMA3305.</title>
        <authorList>
            <person name="Bae J.-W."/>
        </authorList>
    </citation>
    <scope>NUCLEOTIDE SEQUENCE [LARGE SCALE GENOMIC DNA]</scope>
    <source>
        <strain evidence="8 9">AMA3305</strain>
    </source>
</reference>
<keyword evidence="2" id="KW-1003">Cell membrane</keyword>
<keyword evidence="5 7" id="KW-0472">Membrane</keyword>
<dbReference type="InterPro" id="IPR017039">
    <property type="entry name" value="Virul_fac_BrkB"/>
</dbReference>
<evidence type="ECO:0000256" key="2">
    <source>
        <dbReference type="ARBA" id="ARBA00022475"/>
    </source>
</evidence>
<proteinExistence type="predicted"/>
<dbReference type="OrthoDB" id="5143175at2"/>
<feature type="transmembrane region" description="Helical" evidence="7">
    <location>
        <begin position="284"/>
        <end position="305"/>
    </location>
</feature>
<dbReference type="RefSeq" id="WP_114928377.1">
    <property type="nucleotide sequence ID" value="NZ_CP031229.1"/>
</dbReference>
<gene>
    <name evidence="8" type="ORF">DV701_11195</name>
</gene>
<sequence>MSSLTQDPRGHRERAAAARDRVREAHRSGRLQDWWYDLLDVGRQPRLVRAGLRYVVAWGNLGSGGVTFTALLSLTAALTIIVNTARAFLGGRPELVAGVIDIVNSVVPGIIDDGSNDGLIAAGHLLRDGTWGWTTAVSTVIIVWTAITMMTGLRRTVRQMFGLGGAPLRFVRGKIVDLWGFFLLALTFFASSAAVSAMTLLGEHLMVWLGLRSSVAGWLLAAGALLLIAVLDGMLVWLVVRVISKVRAPWADMRQGMVLGAVGFGLLRAGGASVVGAVSAGPLFSTFAAVATLMLTLNLALRWLLFVAAWIANPPAAHVPVHPDTVHAKEQPNYVTLSAPHTLAWPHHQVTGSLIPQDHPRFDRQRD</sequence>
<keyword evidence="4 7" id="KW-1133">Transmembrane helix</keyword>
<keyword evidence="9" id="KW-1185">Reference proteome</keyword>
<dbReference type="Pfam" id="PF03631">
    <property type="entry name" value="Virul_fac_BrkB"/>
    <property type="match status" value="1"/>
</dbReference>
<feature type="transmembrane region" description="Helical" evidence="7">
    <location>
        <begin position="61"/>
        <end position="82"/>
    </location>
</feature>
<dbReference type="EMBL" id="CP031229">
    <property type="protein sequence ID" value="AXH96612.1"/>
    <property type="molecule type" value="Genomic_DNA"/>
</dbReference>
<evidence type="ECO:0000256" key="7">
    <source>
        <dbReference type="SAM" id="Phobius"/>
    </source>
</evidence>
<feature type="transmembrane region" description="Helical" evidence="7">
    <location>
        <begin position="178"/>
        <end position="198"/>
    </location>
</feature>
<dbReference type="GO" id="GO:0005886">
    <property type="term" value="C:plasma membrane"/>
    <property type="evidence" value="ECO:0007669"/>
    <property type="project" value="UniProtKB-SubCell"/>
</dbReference>
<dbReference type="PANTHER" id="PTHR30213:SF1">
    <property type="entry name" value="INNER MEMBRANE PROTEIN YHJD"/>
    <property type="match status" value="1"/>
</dbReference>
<dbReference type="KEGG" id="orn:DV701_11195"/>
<feature type="transmembrane region" description="Helical" evidence="7">
    <location>
        <begin position="256"/>
        <end position="278"/>
    </location>
</feature>
<evidence type="ECO:0000313" key="8">
    <source>
        <dbReference type="EMBL" id="AXH96612.1"/>
    </source>
</evidence>
<feature type="transmembrane region" description="Helical" evidence="7">
    <location>
        <begin position="131"/>
        <end position="153"/>
    </location>
</feature>